<evidence type="ECO:0000313" key="2">
    <source>
        <dbReference type="EMBL" id="GMM58484.1"/>
    </source>
</evidence>
<organism evidence="2 3">
    <name type="scientific">Maudiozyma humilis</name>
    <name type="common">Sour dough yeast</name>
    <name type="synonym">Kazachstania humilis</name>
    <dbReference type="NCBI Taxonomy" id="51915"/>
    <lineage>
        <taxon>Eukaryota</taxon>
        <taxon>Fungi</taxon>
        <taxon>Dikarya</taxon>
        <taxon>Ascomycota</taxon>
        <taxon>Saccharomycotina</taxon>
        <taxon>Saccharomycetes</taxon>
        <taxon>Saccharomycetales</taxon>
        <taxon>Saccharomycetaceae</taxon>
        <taxon>Maudiozyma</taxon>
    </lineage>
</organism>
<sequence>MLAKNIASKFTVLGSKAHIAGGYSTVNINTMNIMAGRIIPTYGILSNSAEEASSSPSTEAPSSTGPSHNPSIVSTTKKVTRPYPIVASESDDVVSVCGHVKV</sequence>
<accession>A0AAV5S3N1</accession>
<comment type="caution">
    <text evidence="2">The sequence shown here is derived from an EMBL/GenBank/DDBJ whole genome shotgun (WGS) entry which is preliminary data.</text>
</comment>
<feature type="compositionally biased region" description="Low complexity" evidence="1">
    <location>
        <begin position="49"/>
        <end position="67"/>
    </location>
</feature>
<feature type="compositionally biased region" description="Polar residues" evidence="1">
    <location>
        <begin position="68"/>
        <end position="77"/>
    </location>
</feature>
<evidence type="ECO:0000313" key="3">
    <source>
        <dbReference type="Proteomes" id="UP001377567"/>
    </source>
</evidence>
<dbReference type="EMBL" id="BTGD01000025">
    <property type="protein sequence ID" value="GMM58484.1"/>
    <property type="molecule type" value="Genomic_DNA"/>
</dbReference>
<keyword evidence="3" id="KW-1185">Reference proteome</keyword>
<evidence type="ECO:0000256" key="1">
    <source>
        <dbReference type="SAM" id="MobiDB-lite"/>
    </source>
</evidence>
<feature type="region of interest" description="Disordered" evidence="1">
    <location>
        <begin position="49"/>
        <end position="78"/>
    </location>
</feature>
<proteinExistence type="predicted"/>
<gene>
    <name evidence="2" type="ORF">DAKH74_051010</name>
</gene>
<dbReference type="AlphaFoldDB" id="A0AAV5S3N1"/>
<dbReference type="Proteomes" id="UP001377567">
    <property type="component" value="Unassembled WGS sequence"/>
</dbReference>
<name>A0AAV5S3N1_MAUHU</name>
<reference evidence="2 3" key="1">
    <citation type="journal article" date="2023" name="Elife">
        <title>Identification of key yeast species and microbe-microbe interactions impacting larval growth of Drosophila in the wild.</title>
        <authorList>
            <person name="Mure A."/>
            <person name="Sugiura Y."/>
            <person name="Maeda R."/>
            <person name="Honda K."/>
            <person name="Sakurai N."/>
            <person name="Takahashi Y."/>
            <person name="Watada M."/>
            <person name="Katoh T."/>
            <person name="Gotoh A."/>
            <person name="Gotoh Y."/>
            <person name="Taniguchi I."/>
            <person name="Nakamura K."/>
            <person name="Hayashi T."/>
            <person name="Katayama T."/>
            <person name="Uemura T."/>
            <person name="Hattori Y."/>
        </authorList>
    </citation>
    <scope>NUCLEOTIDE SEQUENCE [LARGE SCALE GENOMIC DNA]</scope>
    <source>
        <strain evidence="2 3">KH-74</strain>
    </source>
</reference>
<protein>
    <submittedName>
        <fullName evidence="2">Uncharacterized protein</fullName>
    </submittedName>
</protein>